<evidence type="ECO:0000256" key="2">
    <source>
        <dbReference type="ARBA" id="ARBA00023180"/>
    </source>
</evidence>
<gene>
    <name evidence="7" type="ORF">OFUS_LOCUS23536</name>
</gene>
<name>A0A8S4Q017_OWEFU</name>
<dbReference type="AlphaFoldDB" id="A0A8S4Q017"/>
<dbReference type="InterPro" id="IPR036939">
    <property type="entry name" value="Cu2_ascorb_mOase_N_sf"/>
</dbReference>
<dbReference type="InterPro" id="IPR000945">
    <property type="entry name" value="DBH-like"/>
</dbReference>
<dbReference type="InterPro" id="IPR008977">
    <property type="entry name" value="PHM/PNGase_F_dom_sf"/>
</dbReference>
<keyword evidence="1" id="KW-1015">Disulfide bond</keyword>
<proteinExistence type="predicted"/>
<dbReference type="InterPro" id="IPR057626">
    <property type="entry name" value="S-S_Temptin"/>
</dbReference>
<keyword evidence="8" id="KW-1185">Reference proteome</keyword>
<feature type="domain" description="Temptin Cys/Cys disulfide" evidence="6">
    <location>
        <begin position="21"/>
        <end position="117"/>
    </location>
</feature>
<dbReference type="InterPro" id="IPR014784">
    <property type="entry name" value="Cu2_ascorb_mOase-like_C"/>
</dbReference>
<dbReference type="GO" id="GO:0004500">
    <property type="term" value="F:dopamine beta-monooxygenase activity"/>
    <property type="evidence" value="ECO:0007669"/>
    <property type="project" value="InterPro"/>
</dbReference>
<protein>
    <recommendedName>
        <fullName evidence="9">Temptin</fullName>
    </recommendedName>
</protein>
<evidence type="ECO:0000313" key="8">
    <source>
        <dbReference type="Proteomes" id="UP000749559"/>
    </source>
</evidence>
<dbReference type="Gene3D" id="2.60.120.310">
    <property type="entry name" value="Copper type II, ascorbate-dependent monooxygenase, N-terminal domain"/>
    <property type="match status" value="1"/>
</dbReference>
<dbReference type="InterPro" id="IPR024548">
    <property type="entry name" value="Cu2_monoox_C"/>
</dbReference>
<evidence type="ECO:0000313" key="7">
    <source>
        <dbReference type="EMBL" id="CAH1799534.1"/>
    </source>
</evidence>
<feature type="signal peptide" evidence="3">
    <location>
        <begin position="1"/>
        <end position="21"/>
    </location>
</feature>
<feature type="domain" description="Copper type II ascorbate-dependent monooxygenase N-terminal" evidence="4">
    <location>
        <begin position="156"/>
        <end position="277"/>
    </location>
</feature>
<dbReference type="Gene3D" id="2.60.120.230">
    <property type="match status" value="1"/>
</dbReference>
<dbReference type="Pfam" id="PF01082">
    <property type="entry name" value="Cu2_monooxygen"/>
    <property type="match status" value="1"/>
</dbReference>
<dbReference type="PANTHER" id="PTHR10157:SF23">
    <property type="entry name" value="MOXD1 HOMOLOG 1"/>
    <property type="match status" value="1"/>
</dbReference>
<accession>A0A8S4Q017</accession>
<evidence type="ECO:0000259" key="6">
    <source>
        <dbReference type="Pfam" id="PF24784"/>
    </source>
</evidence>
<evidence type="ECO:0008006" key="9">
    <source>
        <dbReference type="Google" id="ProtNLM"/>
    </source>
</evidence>
<keyword evidence="2" id="KW-0325">Glycoprotein</keyword>
<evidence type="ECO:0000256" key="1">
    <source>
        <dbReference type="ARBA" id="ARBA00023157"/>
    </source>
</evidence>
<evidence type="ECO:0000259" key="5">
    <source>
        <dbReference type="Pfam" id="PF03712"/>
    </source>
</evidence>
<evidence type="ECO:0000256" key="3">
    <source>
        <dbReference type="SAM" id="SignalP"/>
    </source>
</evidence>
<dbReference type="GO" id="GO:0005507">
    <property type="term" value="F:copper ion binding"/>
    <property type="evidence" value="ECO:0007669"/>
    <property type="project" value="InterPro"/>
</dbReference>
<keyword evidence="3" id="KW-0732">Signal</keyword>
<feature type="chain" id="PRO_5035902323" description="Temptin" evidence="3">
    <location>
        <begin position="22"/>
        <end position="554"/>
    </location>
</feature>
<dbReference type="SUPFAM" id="SSF49742">
    <property type="entry name" value="PHM/PNGase F"/>
    <property type="match status" value="2"/>
</dbReference>
<sequence>MNFQFKLRLIFTFSILNVTVGFKFFQDKIPNGNNVPHPCKPNYVWQGVGHKNAMGGGNRNAFGLAFDANGKVWNSRLCNADSDNDGKTNGVELGDPNCVWTEGAVPEITSGLSHPGVCEPWDSERCLAHNQWEFCDSEVFSCPAMDATDDVRKVSVRFPPTRVPPTETNYYCMAVELPGDGDYHIIASSPKIDNAYVMHHILMYGCKDEDLKGGESDVRTKFATPTLCEVDTGCTNLITGWGPGLPGQCFSERAAFRIGKHGYKYAVMQMHWNNPELLSHYTDSSGLTLFYTPNLRPNDAGSFVVGQRYLDIKPGLESHTETAMASSSCTRKMLPYPIHILNNVLHMHYLGKSGYIDLRRNGNKLKTLGRDDVFSHDSPVQHVHDPPIEFLPGDEVFVSCTFDSRSRSETTYYGYDTSAEMCYGFFQYYPVISNLTNILNYKDVELCFNWGPRGGGEGLIVGGCSLTKAVIQSFSMKVMAKCSMTGNVCQPECKEMVKETRLNDECMGNEDVFGLVKVLSEGEPRFENIWRAFESCDDEIKMDDVLTRLILSLI</sequence>
<dbReference type="InterPro" id="IPR000323">
    <property type="entry name" value="Cu2_ascorb_mOase_N"/>
</dbReference>
<dbReference type="OrthoDB" id="129121at2759"/>
<evidence type="ECO:0000259" key="4">
    <source>
        <dbReference type="Pfam" id="PF01082"/>
    </source>
</evidence>
<dbReference type="PANTHER" id="PTHR10157">
    <property type="entry name" value="DOPAMINE BETA HYDROXYLASE RELATED"/>
    <property type="match status" value="1"/>
</dbReference>
<dbReference type="EMBL" id="CAIIXF020000011">
    <property type="protein sequence ID" value="CAH1799534.1"/>
    <property type="molecule type" value="Genomic_DNA"/>
</dbReference>
<dbReference type="Pfam" id="PF03712">
    <property type="entry name" value="Cu2_monoox_C"/>
    <property type="match status" value="1"/>
</dbReference>
<comment type="caution">
    <text evidence="7">The sequence shown here is derived from an EMBL/GenBank/DDBJ whole genome shotgun (WGS) entry which is preliminary data.</text>
</comment>
<dbReference type="Pfam" id="PF24784">
    <property type="entry name" value="Temptin_C"/>
    <property type="match status" value="1"/>
</dbReference>
<feature type="domain" description="Copper type II ascorbate-dependent monooxygenase C-terminal" evidence="5">
    <location>
        <begin position="299"/>
        <end position="433"/>
    </location>
</feature>
<reference evidence="7" key="1">
    <citation type="submission" date="2022-03" db="EMBL/GenBank/DDBJ databases">
        <authorList>
            <person name="Martin C."/>
        </authorList>
    </citation>
    <scope>NUCLEOTIDE SEQUENCE</scope>
</reference>
<dbReference type="Proteomes" id="UP000749559">
    <property type="component" value="Unassembled WGS sequence"/>
</dbReference>
<organism evidence="7 8">
    <name type="scientific">Owenia fusiformis</name>
    <name type="common">Polychaete worm</name>
    <dbReference type="NCBI Taxonomy" id="6347"/>
    <lineage>
        <taxon>Eukaryota</taxon>
        <taxon>Metazoa</taxon>
        <taxon>Spiralia</taxon>
        <taxon>Lophotrochozoa</taxon>
        <taxon>Annelida</taxon>
        <taxon>Polychaeta</taxon>
        <taxon>Sedentaria</taxon>
        <taxon>Canalipalpata</taxon>
        <taxon>Sabellida</taxon>
        <taxon>Oweniida</taxon>
        <taxon>Oweniidae</taxon>
        <taxon>Owenia</taxon>
    </lineage>
</organism>